<dbReference type="PANTHER" id="PTHR36558">
    <property type="entry name" value="GLR1098 PROTEIN"/>
    <property type="match status" value="1"/>
</dbReference>
<sequence>MTIATDKSTYSFAEYLELEETAAYKNEYQDGEIVPMTGGTTDHNKIAGNFYFYLRLKLPQSNYKIFIGDVKLWIAQYRQATYPDVMLIEGEPIYYETGKTTITNPRLIVEVLSKSTQNYDQGDKFLYYRSLPEFQEYILISQSRPYIMQYNKTQENKWLLTEYEGENASLSLTSVNFDLSFQEIYEGVTFNIINKPLA</sequence>
<protein>
    <recommendedName>
        <fullName evidence="1">Putative restriction endonuclease domain-containing protein</fullName>
    </recommendedName>
</protein>
<comment type="caution">
    <text evidence="2">The sequence shown here is derived from an EMBL/GenBank/DDBJ whole genome shotgun (WGS) entry which is preliminary data.</text>
</comment>
<dbReference type="RefSeq" id="WP_079206158.1">
    <property type="nucleotide sequence ID" value="NZ_MVGR01000003.1"/>
</dbReference>
<reference evidence="2 3" key="1">
    <citation type="submission" date="2017-02" db="EMBL/GenBank/DDBJ databases">
        <title>Genome sequence of Microcystis aeruginosa KW.</title>
        <authorList>
            <person name="Oh H.-M."/>
            <person name="Ahn C.-Y."/>
            <person name="Jeong H."/>
            <person name="Srivastava A."/>
            <person name="Lee H.-G."/>
            <person name="Kang S.-R."/>
        </authorList>
    </citation>
    <scope>NUCLEOTIDE SEQUENCE [LARGE SCALE GENOMIC DNA]</scope>
    <source>
        <strain evidence="2 3">KW</strain>
    </source>
</reference>
<dbReference type="PANTHER" id="PTHR36558:SF1">
    <property type="entry name" value="RESTRICTION ENDONUCLEASE DOMAIN-CONTAINING PROTEIN-RELATED"/>
    <property type="match status" value="1"/>
</dbReference>
<dbReference type="Gene3D" id="3.90.1570.10">
    <property type="entry name" value="tt1808, chain A"/>
    <property type="match status" value="1"/>
</dbReference>
<dbReference type="Proteomes" id="UP000189835">
    <property type="component" value="Unassembled WGS sequence"/>
</dbReference>
<dbReference type="InterPro" id="IPR011335">
    <property type="entry name" value="Restrct_endonuc-II-like"/>
</dbReference>
<dbReference type="SUPFAM" id="SSF52980">
    <property type="entry name" value="Restriction endonuclease-like"/>
    <property type="match status" value="1"/>
</dbReference>
<evidence type="ECO:0000313" key="2">
    <source>
        <dbReference type="EMBL" id="OPF19050.1"/>
    </source>
</evidence>
<proteinExistence type="predicted"/>
<organism evidence="2 3">
    <name type="scientific">Microcystis aeruginosa KW</name>
    <dbReference type="NCBI Taxonomy" id="1960155"/>
    <lineage>
        <taxon>Bacteria</taxon>
        <taxon>Bacillati</taxon>
        <taxon>Cyanobacteriota</taxon>
        <taxon>Cyanophyceae</taxon>
        <taxon>Oscillatoriophycideae</taxon>
        <taxon>Chroococcales</taxon>
        <taxon>Microcystaceae</taxon>
        <taxon>Microcystis</taxon>
    </lineage>
</organism>
<evidence type="ECO:0000313" key="3">
    <source>
        <dbReference type="Proteomes" id="UP000189835"/>
    </source>
</evidence>
<dbReference type="Pfam" id="PF05685">
    <property type="entry name" value="Uma2"/>
    <property type="match status" value="1"/>
</dbReference>
<accession>A0A1V4BWH7</accession>
<dbReference type="InterPro" id="IPR012296">
    <property type="entry name" value="Nuclease_put_TT1808"/>
</dbReference>
<name>A0A1V4BWH7_MICAE</name>
<dbReference type="InterPro" id="IPR008538">
    <property type="entry name" value="Uma2"/>
</dbReference>
<feature type="domain" description="Putative restriction endonuclease" evidence="1">
    <location>
        <begin position="12"/>
        <end position="173"/>
    </location>
</feature>
<dbReference type="AlphaFoldDB" id="A0A1V4BWH7"/>
<dbReference type="EMBL" id="MVGR01000003">
    <property type="protein sequence ID" value="OPF19050.1"/>
    <property type="molecule type" value="Genomic_DNA"/>
</dbReference>
<gene>
    <name evidence="2" type="ORF">B1L04_06520</name>
</gene>
<dbReference type="CDD" id="cd06260">
    <property type="entry name" value="DUF820-like"/>
    <property type="match status" value="1"/>
</dbReference>
<evidence type="ECO:0000259" key="1">
    <source>
        <dbReference type="Pfam" id="PF05685"/>
    </source>
</evidence>